<dbReference type="STRING" id="78915.A0A4P9XU67"/>
<organism evidence="2 3">
    <name type="scientific">Thamnocephalis sphaerospora</name>
    <dbReference type="NCBI Taxonomy" id="78915"/>
    <lineage>
        <taxon>Eukaryota</taxon>
        <taxon>Fungi</taxon>
        <taxon>Fungi incertae sedis</taxon>
        <taxon>Zoopagomycota</taxon>
        <taxon>Zoopagomycotina</taxon>
        <taxon>Zoopagomycetes</taxon>
        <taxon>Zoopagales</taxon>
        <taxon>Sigmoideomycetaceae</taxon>
        <taxon>Thamnocephalis</taxon>
    </lineage>
</organism>
<feature type="region of interest" description="Disordered" evidence="1">
    <location>
        <begin position="438"/>
        <end position="461"/>
    </location>
</feature>
<evidence type="ECO:0000313" key="3">
    <source>
        <dbReference type="Proteomes" id="UP000271241"/>
    </source>
</evidence>
<feature type="region of interest" description="Disordered" evidence="1">
    <location>
        <begin position="222"/>
        <end position="252"/>
    </location>
</feature>
<proteinExistence type="predicted"/>
<feature type="compositionally biased region" description="Acidic residues" evidence="1">
    <location>
        <begin position="590"/>
        <end position="609"/>
    </location>
</feature>
<feature type="region of interest" description="Disordered" evidence="1">
    <location>
        <begin position="1011"/>
        <end position="1058"/>
    </location>
</feature>
<protein>
    <recommendedName>
        <fullName evidence="4">F-box domain-containing protein</fullName>
    </recommendedName>
</protein>
<evidence type="ECO:0000313" key="2">
    <source>
        <dbReference type="EMBL" id="RKP09757.1"/>
    </source>
</evidence>
<sequence length="1160" mass="125874">MHLDDLLARLPDHARQRLLGLAGVPTGVQLAKVNRRTWHLTRNQHGFWHRVYEWRFPCASNELEREREFLDAYMATDPGTGALCYEGSAETRGSAKEEHAGPLLHAPFVALARCGSEPSVMPASSHPSAGMQAAMRSAGIRRKRDSARALPVRSRASSVGAANMPVLGEKPALQATSPSQPCAQTAAVDSAQVCPEVPVKRSLIHRRRRSLADEVGRLLQAPHQVPTPPLPGVPADTLASNTSPASVTCAAPPPPILGKAPASSLASGGVARAETGLDAVIPTHRESRNLKMPPAPPVATLSLFARLQKPREGLRLANRLTDKSSGTANRTMIDWMVAGRARARTEANLRQARYRRRLVGLPEGAHGPVFVRAAFGRWIAVDVGTRAYLLEIRRCGRRQPPEQLLLARSTRRANLKAPISMADSGYISISNTTTAGKDTPYSFYTDSGHEDDGSDNMSQLTGDAVNNLASERYQQRRRSDCGSPTSVSSWLEALDIKLNGHRRRQRAKTVQTSSTPIMSSKTADAQSEQTLHTDDANLPVDEHDGSGNTDLQRQRPSRGASADISANEEDEEEDEEEEDDNDKEKRAAAEDDDEEEDEEEDDDDDDSDETFAGGQSALHGAADDRVRYVWHTLEMDLGATDQYGWAGNGVVRVLMNNRYMIRMMCATASNKGRAARSTTSLVDIPMRQIHVWCLRDIGRASQLLHRRPMAAEPLLAPHFTINVRGDATPCRLINRWLSILVPSTMDTQHNGRALQLIDVGRGVLCPGEVAFGPDDTSHLHAGGETRAFVYQCNHLSTSASKAAKGQADRRTNASTSDAAGGDWVSWRLWQFTSPLTLAKTSNPTAYAPQLIGHGMLYASKGISNHRRTSYVPLHSKAIDMNRALLWSDHGWVAVHHLRRNALVWERLGCPLLNVTIFPAANAILLTLLRQARAVMLRLSNGAVLDASSSATNAFRAKNTSASTAASVNGAASGTPVSSKAAKAQIDKTIYAAHYVGRSFFFDVANGRAEDTSVVRKPKKSDRRTPRSAAADSGAENGAKHAAPSGHLGNAGDLHHCDAENTAPQDEAHMYWPEGSLLTPLLGPLVCRTSNGDSKAPVWLMDLIGGGTRIGLIRSDPLPKNVPSTWAPAVDTRVAVLAAGPRLVDVHQRNAQLILWDFLDV</sequence>
<gene>
    <name evidence="2" type="ORF">THASP1DRAFT_28442</name>
</gene>
<feature type="compositionally biased region" description="Basic and acidic residues" evidence="1">
    <location>
        <begin position="531"/>
        <end position="545"/>
    </location>
</feature>
<evidence type="ECO:0000256" key="1">
    <source>
        <dbReference type="SAM" id="MobiDB-lite"/>
    </source>
</evidence>
<feature type="region of interest" description="Disordered" evidence="1">
    <location>
        <begin position="501"/>
        <end position="618"/>
    </location>
</feature>
<accession>A0A4P9XU67</accession>
<feature type="compositionally biased region" description="Polar residues" evidence="1">
    <location>
        <begin position="508"/>
        <end position="530"/>
    </location>
</feature>
<dbReference type="OrthoDB" id="10460856at2759"/>
<dbReference type="AlphaFoldDB" id="A0A4P9XU67"/>
<feature type="compositionally biased region" description="Acidic residues" evidence="1">
    <location>
        <begin position="566"/>
        <end position="581"/>
    </location>
</feature>
<keyword evidence="3" id="KW-1185">Reference proteome</keyword>
<dbReference type="EMBL" id="KZ992490">
    <property type="protein sequence ID" value="RKP09757.1"/>
    <property type="molecule type" value="Genomic_DNA"/>
</dbReference>
<reference evidence="3" key="1">
    <citation type="journal article" date="2018" name="Nat. Microbiol.">
        <title>Leveraging single-cell genomics to expand the fungal tree of life.</title>
        <authorList>
            <person name="Ahrendt S.R."/>
            <person name="Quandt C.A."/>
            <person name="Ciobanu D."/>
            <person name="Clum A."/>
            <person name="Salamov A."/>
            <person name="Andreopoulos B."/>
            <person name="Cheng J.F."/>
            <person name="Woyke T."/>
            <person name="Pelin A."/>
            <person name="Henrissat B."/>
            <person name="Reynolds N.K."/>
            <person name="Benny G.L."/>
            <person name="Smith M.E."/>
            <person name="James T.Y."/>
            <person name="Grigoriev I.V."/>
        </authorList>
    </citation>
    <scope>NUCLEOTIDE SEQUENCE [LARGE SCALE GENOMIC DNA]</scope>
    <source>
        <strain evidence="3">RSA 1356</strain>
    </source>
</reference>
<dbReference type="Proteomes" id="UP000271241">
    <property type="component" value="Unassembled WGS sequence"/>
</dbReference>
<name>A0A4P9XU67_9FUNG</name>
<evidence type="ECO:0008006" key="4">
    <source>
        <dbReference type="Google" id="ProtNLM"/>
    </source>
</evidence>